<name>A0A146LFT7_LYGHE</name>
<feature type="chain" id="PRO_5007527158" evidence="1">
    <location>
        <begin position="21"/>
        <end position="243"/>
    </location>
</feature>
<dbReference type="AlphaFoldDB" id="A0A146LFT7"/>
<accession>A0A146LFT7</accession>
<dbReference type="InterPro" id="IPR038602">
    <property type="entry name" value="Mite_allergen_7_sf"/>
</dbReference>
<dbReference type="Gene3D" id="3.15.10.50">
    <property type="match status" value="1"/>
</dbReference>
<evidence type="ECO:0000256" key="1">
    <source>
        <dbReference type="SAM" id="SignalP"/>
    </source>
</evidence>
<proteinExistence type="predicted"/>
<organism evidence="2">
    <name type="scientific">Lygus hesperus</name>
    <name type="common">Western plant bug</name>
    <dbReference type="NCBI Taxonomy" id="30085"/>
    <lineage>
        <taxon>Eukaryota</taxon>
        <taxon>Metazoa</taxon>
        <taxon>Ecdysozoa</taxon>
        <taxon>Arthropoda</taxon>
        <taxon>Hexapoda</taxon>
        <taxon>Insecta</taxon>
        <taxon>Pterygota</taxon>
        <taxon>Neoptera</taxon>
        <taxon>Paraneoptera</taxon>
        <taxon>Hemiptera</taxon>
        <taxon>Heteroptera</taxon>
        <taxon>Panheteroptera</taxon>
        <taxon>Cimicomorpha</taxon>
        <taxon>Miridae</taxon>
        <taxon>Mirini</taxon>
        <taxon>Lygus</taxon>
    </lineage>
</organism>
<feature type="non-terminal residue" evidence="2">
    <location>
        <position position="1"/>
    </location>
</feature>
<evidence type="ECO:0000313" key="2">
    <source>
        <dbReference type="EMBL" id="JAQ06998.1"/>
    </source>
</evidence>
<feature type="signal peptide" evidence="1">
    <location>
        <begin position="1"/>
        <end position="20"/>
    </location>
</feature>
<sequence length="243" mass="26114">FPKHLCRCILASIAISSAGAIPLQSFFPWSSGSTNNNLNWVLDAILKSVSSELIAEHGDEFEIPSSQINATQEVELLWWKVGANAVSTAPGILKNISSVVRVSDAVIAQTAESGSQKIDLKAELKLNDLEMVYSSVNTRLSFLSYSGGLTVKCPTNGFNIDVAITSGSSCSAQLVSATITELGCNVELNEGGIMNFFKKHVFSYSLGKVLDEVKTTMTAQLPAILTPIIEKHNICKFLEPSSL</sequence>
<keyword evidence="1" id="KW-0732">Signal</keyword>
<reference evidence="2" key="1">
    <citation type="journal article" date="2016" name="Gigascience">
        <title>De novo construction of an expanded transcriptome assembly for the western tarnished plant bug, Lygus hesperus.</title>
        <authorList>
            <person name="Tassone E.E."/>
            <person name="Geib S.M."/>
            <person name="Hall B."/>
            <person name="Fabrick J.A."/>
            <person name="Brent C.S."/>
            <person name="Hull J.J."/>
        </authorList>
    </citation>
    <scope>NUCLEOTIDE SEQUENCE</scope>
</reference>
<dbReference type="EMBL" id="GDHC01011631">
    <property type="protein sequence ID" value="JAQ06998.1"/>
    <property type="molecule type" value="Transcribed_RNA"/>
</dbReference>
<gene>
    <name evidence="2" type="ORF">g.44093</name>
</gene>
<protein>
    <submittedName>
        <fullName evidence="2">Uncharacterized protein</fullName>
    </submittedName>
</protein>